<dbReference type="Pfam" id="PF16452">
    <property type="entry name" value="Phage_CI_C"/>
    <property type="match status" value="1"/>
</dbReference>
<dbReference type="Pfam" id="PF07022">
    <property type="entry name" value="Phage_CI_repr"/>
    <property type="match status" value="1"/>
</dbReference>
<evidence type="ECO:0000259" key="2">
    <source>
        <dbReference type="Pfam" id="PF16452"/>
    </source>
</evidence>
<feature type="domain" description="Bacteriophage CI repressor N-terminal" evidence="1">
    <location>
        <begin position="13"/>
        <end position="75"/>
    </location>
</feature>
<evidence type="ECO:0000313" key="3">
    <source>
        <dbReference type="EMBL" id="MEL0552344.1"/>
    </source>
</evidence>
<dbReference type="Gene3D" id="2.10.109.10">
    <property type="entry name" value="Umud Fragment, subunit A"/>
    <property type="match status" value="1"/>
</dbReference>
<evidence type="ECO:0000259" key="1">
    <source>
        <dbReference type="Pfam" id="PF07022"/>
    </source>
</evidence>
<reference evidence="3 4" key="1">
    <citation type="submission" date="2024-04" db="EMBL/GenBank/DDBJ databases">
        <title>Two novel Raoultella species associated with bleeding cankers of broadleaf hosts, Raoultella scottia sp. nov. and Raoultella lignicola sp. nov.</title>
        <authorList>
            <person name="Brady C.L."/>
        </authorList>
    </citation>
    <scope>NUCLEOTIDE SEQUENCE [LARGE SCALE GENOMIC DNA]</scope>
    <source>
        <strain evidence="3 4">TW_WC1a.1</strain>
    </source>
</reference>
<dbReference type="InterPro" id="IPR010982">
    <property type="entry name" value="Lambda_DNA-bd_dom_sf"/>
</dbReference>
<comment type="caution">
    <text evidence="3">The sequence shown here is derived from an EMBL/GenBank/DDBJ whole genome shotgun (WGS) entry which is preliminary data.</text>
</comment>
<proteinExistence type="predicted"/>
<dbReference type="Proteomes" id="UP001312893">
    <property type="component" value="Unassembled WGS sequence"/>
</dbReference>
<protein>
    <submittedName>
        <fullName evidence="3">Phage repressor protein CI</fullName>
    </submittedName>
</protein>
<dbReference type="InterPro" id="IPR032499">
    <property type="entry name" value="Phage_CI_C"/>
</dbReference>
<dbReference type="EMBL" id="JARXNK020000103">
    <property type="protein sequence ID" value="MEL0552344.1"/>
    <property type="molecule type" value="Genomic_DNA"/>
</dbReference>
<accession>A0ABU9FA40</accession>
<name>A0ABU9FA40_9ENTR</name>
<keyword evidence="4" id="KW-1185">Reference proteome</keyword>
<sequence>MKIDLSKVDNVKVLDRICEVYGFTQKIQLANHFDIAASSLSNRYRRGPLSYDFAVYCALDTGASISWLITGEGPKFSGEPIQNLTPDTLAVPYFTLLDGEIHNTSTFPVSPMLFGKPLTEPMCITLDNQTYFIERSAPLSDGLWLIDIEGAVSIRELTVLPGKRLHVAGGKVPFECGVEEITKVGKVIGKYSEVN</sequence>
<dbReference type="Gene3D" id="1.10.260.40">
    <property type="entry name" value="lambda repressor-like DNA-binding domains"/>
    <property type="match status" value="1"/>
</dbReference>
<dbReference type="InterPro" id="IPR010744">
    <property type="entry name" value="Phage_CI_N"/>
</dbReference>
<evidence type="ECO:0000313" key="4">
    <source>
        <dbReference type="Proteomes" id="UP001312893"/>
    </source>
</evidence>
<dbReference type="RefSeq" id="WP_323643253.1">
    <property type="nucleotide sequence ID" value="NZ_JARXNK020000103.1"/>
</dbReference>
<organism evidence="3 4">
    <name type="scientific">Raoultella lignicola</name>
    <dbReference type="NCBI Taxonomy" id="3040939"/>
    <lineage>
        <taxon>Bacteria</taxon>
        <taxon>Pseudomonadati</taxon>
        <taxon>Pseudomonadota</taxon>
        <taxon>Gammaproteobacteria</taxon>
        <taxon>Enterobacterales</taxon>
        <taxon>Enterobacteriaceae</taxon>
        <taxon>Klebsiella/Raoultella group</taxon>
        <taxon>Raoultella</taxon>
    </lineage>
</organism>
<gene>
    <name evidence="3" type="ORF">QFI96_011635</name>
</gene>
<feature type="domain" description="Bacteriophage CI repressor C-terminal" evidence="2">
    <location>
        <begin position="91"/>
        <end position="188"/>
    </location>
</feature>